<dbReference type="GO" id="GO:0006098">
    <property type="term" value="P:pentose-phosphate shunt"/>
    <property type="evidence" value="ECO:0007669"/>
    <property type="project" value="InterPro"/>
</dbReference>
<comment type="function">
    <text evidence="2 7">Hydrolysis of 6-phosphogluconolactone to 6-phosphogluconate.</text>
</comment>
<gene>
    <name evidence="7 9" type="primary">pgl</name>
    <name evidence="9" type="ORF">OLX77_03095</name>
</gene>
<evidence type="ECO:0000313" key="9">
    <source>
        <dbReference type="EMBL" id="MDG4475144.1"/>
    </source>
</evidence>
<dbReference type="SUPFAM" id="SSF100950">
    <property type="entry name" value="NagB/RpiA/CoA transferase-like"/>
    <property type="match status" value="1"/>
</dbReference>
<accession>A0A9X4MHV7</accession>
<comment type="caution">
    <text evidence="9">The sequence shown here is derived from an EMBL/GenBank/DDBJ whole genome shotgun (WGS) entry which is preliminary data.</text>
</comment>
<proteinExistence type="inferred from homology"/>
<reference evidence="9" key="1">
    <citation type="journal article" date="2022" name="bioRxiv">
        <title>Thiovibrio frasassiensisgen. nov., sp. nov., an autotrophic, elemental sulfur disproportionating bacterium isolated from sulfidic karst sediment, and proposal of Thiovibrionaceae fam. nov.</title>
        <authorList>
            <person name="Aronson H."/>
            <person name="Thomas C."/>
            <person name="Bhattacharyya M."/>
            <person name="Eckstein S."/>
            <person name="Jensen S."/>
            <person name="Barco R."/>
            <person name="Macalady J."/>
            <person name="Amend J."/>
        </authorList>
    </citation>
    <scope>NUCLEOTIDE SEQUENCE</scope>
    <source>
        <strain evidence="9">RS19-109</strain>
    </source>
</reference>
<dbReference type="GO" id="GO:0017057">
    <property type="term" value="F:6-phosphogluconolactonase activity"/>
    <property type="evidence" value="ECO:0007669"/>
    <property type="project" value="UniProtKB-UniRule"/>
</dbReference>
<dbReference type="InterPro" id="IPR039104">
    <property type="entry name" value="6PGL"/>
</dbReference>
<evidence type="ECO:0000256" key="1">
    <source>
        <dbReference type="ARBA" id="ARBA00000832"/>
    </source>
</evidence>
<dbReference type="EMBL" id="JAPHEH010000001">
    <property type="protein sequence ID" value="MDG4475144.1"/>
    <property type="molecule type" value="Genomic_DNA"/>
</dbReference>
<dbReference type="InterPro" id="IPR006148">
    <property type="entry name" value="Glc/Gal-6P_isomerase"/>
</dbReference>
<feature type="domain" description="Glucosamine/galactosamine-6-phosphate isomerase" evidence="8">
    <location>
        <begin position="9"/>
        <end position="220"/>
    </location>
</feature>
<protein>
    <recommendedName>
        <fullName evidence="6 7">6-phosphogluconolactonase</fullName>
        <shortName evidence="7">6PGL</shortName>
        <ecNumber evidence="5 7">3.1.1.31</ecNumber>
    </recommendedName>
</protein>
<organism evidence="9 10">
    <name type="scientific">Thiovibrio frasassiensis</name>
    <dbReference type="NCBI Taxonomy" id="2984131"/>
    <lineage>
        <taxon>Bacteria</taxon>
        <taxon>Pseudomonadati</taxon>
        <taxon>Thermodesulfobacteriota</taxon>
        <taxon>Desulfobulbia</taxon>
        <taxon>Desulfobulbales</taxon>
        <taxon>Thiovibrionaceae</taxon>
        <taxon>Thiovibrio</taxon>
    </lineage>
</organism>
<name>A0A9X4MHV7_9BACT</name>
<dbReference type="GO" id="GO:0005975">
    <property type="term" value="P:carbohydrate metabolic process"/>
    <property type="evidence" value="ECO:0007669"/>
    <property type="project" value="UniProtKB-UniRule"/>
</dbReference>
<evidence type="ECO:0000256" key="6">
    <source>
        <dbReference type="ARBA" id="ARBA00020337"/>
    </source>
</evidence>
<sequence length="231" mass="25179">MPEFKEFKDSSALVAALADRVAELLRVGIRARDRASLVVSGGSTPLPFFAALSEKHLDWEEVVVTLADERWVEPSDAASNEQLVRRYLLQNRAALARFVGLKTEALTAAEGENDCAERLAGVPRPFDALVLGMGNDGHTASLFPQAARLKKALALDSGQLCMAITPPAAPHERMTLTLPTLLQSREIILHIVGSDKRIVYEKALAEGPVGEMPIRAILRQTFSPVTVFWSP</sequence>
<evidence type="ECO:0000256" key="5">
    <source>
        <dbReference type="ARBA" id="ARBA00013198"/>
    </source>
</evidence>
<dbReference type="CDD" id="cd01400">
    <property type="entry name" value="6PGL"/>
    <property type="match status" value="1"/>
</dbReference>
<comment type="similarity">
    <text evidence="4 7">Belongs to the glucosamine/galactosamine-6-phosphate isomerase family. 6-phosphogluconolactonase subfamily.</text>
</comment>
<evidence type="ECO:0000256" key="4">
    <source>
        <dbReference type="ARBA" id="ARBA00010662"/>
    </source>
</evidence>
<dbReference type="Gene3D" id="3.40.50.1360">
    <property type="match status" value="1"/>
</dbReference>
<reference evidence="9" key="2">
    <citation type="submission" date="2022-10" db="EMBL/GenBank/DDBJ databases">
        <authorList>
            <person name="Aronson H.S."/>
        </authorList>
    </citation>
    <scope>NUCLEOTIDE SEQUENCE</scope>
    <source>
        <strain evidence="9">RS19-109</strain>
    </source>
</reference>
<dbReference type="RefSeq" id="WP_307632120.1">
    <property type="nucleotide sequence ID" value="NZ_JAPHEH010000001.1"/>
</dbReference>
<dbReference type="PANTHER" id="PTHR11054:SF0">
    <property type="entry name" value="6-PHOSPHOGLUCONOLACTONASE"/>
    <property type="match status" value="1"/>
</dbReference>
<evidence type="ECO:0000313" key="10">
    <source>
        <dbReference type="Proteomes" id="UP001154240"/>
    </source>
</evidence>
<dbReference type="PANTHER" id="PTHR11054">
    <property type="entry name" value="6-PHOSPHOGLUCONOLACTONASE"/>
    <property type="match status" value="1"/>
</dbReference>
<dbReference type="AlphaFoldDB" id="A0A9X4MHV7"/>
<evidence type="ECO:0000256" key="2">
    <source>
        <dbReference type="ARBA" id="ARBA00002681"/>
    </source>
</evidence>
<dbReference type="InterPro" id="IPR037171">
    <property type="entry name" value="NagB/RpiA_transferase-like"/>
</dbReference>
<keyword evidence="10" id="KW-1185">Reference proteome</keyword>
<evidence type="ECO:0000256" key="7">
    <source>
        <dbReference type="RuleBase" id="RU365095"/>
    </source>
</evidence>
<dbReference type="EC" id="3.1.1.31" evidence="5 7"/>
<dbReference type="Proteomes" id="UP001154240">
    <property type="component" value="Unassembled WGS sequence"/>
</dbReference>
<dbReference type="Pfam" id="PF01182">
    <property type="entry name" value="Glucosamine_iso"/>
    <property type="match status" value="1"/>
</dbReference>
<comment type="pathway">
    <text evidence="3 7">Carbohydrate degradation; pentose phosphate pathway; D-ribulose 5-phosphate from D-glucose 6-phosphate (oxidative stage): step 2/3.</text>
</comment>
<evidence type="ECO:0000259" key="8">
    <source>
        <dbReference type="Pfam" id="PF01182"/>
    </source>
</evidence>
<keyword evidence="7 9" id="KW-0378">Hydrolase</keyword>
<dbReference type="NCBIfam" id="TIGR01198">
    <property type="entry name" value="pgl"/>
    <property type="match status" value="1"/>
</dbReference>
<comment type="catalytic activity">
    <reaction evidence="1 7">
        <text>6-phospho-D-glucono-1,5-lactone + H2O = 6-phospho-D-gluconate + H(+)</text>
        <dbReference type="Rhea" id="RHEA:12556"/>
        <dbReference type="ChEBI" id="CHEBI:15377"/>
        <dbReference type="ChEBI" id="CHEBI:15378"/>
        <dbReference type="ChEBI" id="CHEBI:57955"/>
        <dbReference type="ChEBI" id="CHEBI:58759"/>
        <dbReference type="EC" id="3.1.1.31"/>
    </reaction>
</comment>
<dbReference type="InterPro" id="IPR005900">
    <property type="entry name" value="6-phosphogluconolactonase_DevB"/>
</dbReference>
<evidence type="ECO:0000256" key="3">
    <source>
        <dbReference type="ARBA" id="ARBA00004961"/>
    </source>
</evidence>